<proteinExistence type="inferred from homology"/>
<feature type="domain" description="Helicase ATP-binding" evidence="10">
    <location>
        <begin position="435"/>
        <end position="611"/>
    </location>
</feature>
<dbReference type="EMBL" id="JBBJCI010000210">
    <property type="protein sequence ID" value="KAK7240616.1"/>
    <property type="molecule type" value="Genomic_DNA"/>
</dbReference>
<keyword evidence="4 12" id="KW-0347">Helicase</keyword>
<feature type="compositionally biased region" description="Basic residues" evidence="9">
    <location>
        <begin position="234"/>
        <end position="247"/>
    </location>
</feature>
<protein>
    <recommendedName>
        <fullName evidence="8">DNA 3'-5' helicase</fullName>
        <ecNumber evidence="8">5.6.2.4</ecNumber>
    </recommendedName>
</protein>
<dbReference type="Pfam" id="PF00270">
    <property type="entry name" value="DEAD"/>
    <property type="match status" value="1"/>
</dbReference>
<comment type="caution">
    <text evidence="12">The sequence shown here is derived from an EMBL/GenBank/DDBJ whole genome shotgun (WGS) entry which is preliminary data.</text>
</comment>
<dbReference type="Proteomes" id="UP001363151">
    <property type="component" value="Unassembled WGS sequence"/>
</dbReference>
<dbReference type="InterPro" id="IPR027417">
    <property type="entry name" value="P-loop_NTPase"/>
</dbReference>
<evidence type="ECO:0000256" key="8">
    <source>
        <dbReference type="ARBA" id="ARBA00034808"/>
    </source>
</evidence>
<organism evidence="12 13">
    <name type="scientific">Aureococcus anophagefferens</name>
    <name type="common">Harmful bloom alga</name>
    <dbReference type="NCBI Taxonomy" id="44056"/>
    <lineage>
        <taxon>Eukaryota</taxon>
        <taxon>Sar</taxon>
        <taxon>Stramenopiles</taxon>
        <taxon>Ochrophyta</taxon>
        <taxon>Pelagophyceae</taxon>
        <taxon>Pelagomonadales</taxon>
        <taxon>Pelagomonadaceae</taxon>
        <taxon>Aureococcus</taxon>
    </lineage>
</organism>
<dbReference type="InterPro" id="IPR002464">
    <property type="entry name" value="DNA/RNA_helicase_DEAH_CS"/>
</dbReference>
<dbReference type="PANTHER" id="PTHR13710:SF108">
    <property type="entry name" value="ATP-DEPENDENT DNA HELICASE Q4"/>
    <property type="match status" value="1"/>
</dbReference>
<feature type="region of interest" description="Disordered" evidence="9">
    <location>
        <begin position="195"/>
        <end position="399"/>
    </location>
</feature>
<keyword evidence="13" id="KW-1185">Reference proteome</keyword>
<evidence type="ECO:0000313" key="12">
    <source>
        <dbReference type="EMBL" id="KAK7240616.1"/>
    </source>
</evidence>
<dbReference type="PROSITE" id="PS51194">
    <property type="entry name" value="HELICASE_CTER"/>
    <property type="match status" value="1"/>
</dbReference>
<evidence type="ECO:0000256" key="7">
    <source>
        <dbReference type="ARBA" id="ARBA00034617"/>
    </source>
</evidence>
<dbReference type="Pfam" id="PF00271">
    <property type="entry name" value="Helicase_C"/>
    <property type="match status" value="1"/>
</dbReference>
<dbReference type="Gene3D" id="3.40.50.300">
    <property type="entry name" value="P-loop containing nucleotide triphosphate hydrolases"/>
    <property type="match status" value="2"/>
</dbReference>
<feature type="compositionally biased region" description="Acidic residues" evidence="9">
    <location>
        <begin position="1173"/>
        <end position="1184"/>
    </location>
</feature>
<gene>
    <name evidence="12" type="ORF">SO694_00057242</name>
</gene>
<evidence type="ECO:0000313" key="13">
    <source>
        <dbReference type="Proteomes" id="UP001363151"/>
    </source>
</evidence>
<dbReference type="SMART" id="SM00490">
    <property type="entry name" value="HELICc"/>
    <property type="match status" value="1"/>
</dbReference>
<evidence type="ECO:0000256" key="9">
    <source>
        <dbReference type="SAM" id="MobiDB-lite"/>
    </source>
</evidence>
<dbReference type="PANTHER" id="PTHR13710">
    <property type="entry name" value="DNA HELICASE RECQ FAMILY MEMBER"/>
    <property type="match status" value="1"/>
</dbReference>
<dbReference type="InterPro" id="IPR011545">
    <property type="entry name" value="DEAD/DEAH_box_helicase_dom"/>
</dbReference>
<dbReference type="EC" id="5.6.2.4" evidence="8"/>
<comment type="similarity">
    <text evidence="1">Belongs to the helicase family. RecQ subfamily.</text>
</comment>
<feature type="region of interest" description="Disordered" evidence="9">
    <location>
        <begin position="91"/>
        <end position="116"/>
    </location>
</feature>
<feature type="compositionally biased region" description="Low complexity" evidence="9">
    <location>
        <begin position="357"/>
        <end position="379"/>
    </location>
</feature>
<comment type="catalytic activity">
    <reaction evidence="7">
        <text>Couples ATP hydrolysis with the unwinding of duplex DNA by translocating in the 3'-5' direction.</text>
        <dbReference type="EC" id="5.6.2.4"/>
    </reaction>
</comment>
<keyword evidence="6" id="KW-0238">DNA-binding</keyword>
<dbReference type="NCBIfam" id="TIGR00614">
    <property type="entry name" value="recQ_fam"/>
    <property type="match status" value="1"/>
</dbReference>
<evidence type="ECO:0000256" key="6">
    <source>
        <dbReference type="ARBA" id="ARBA00023125"/>
    </source>
</evidence>
<dbReference type="PROSITE" id="PS51192">
    <property type="entry name" value="HELICASE_ATP_BIND_1"/>
    <property type="match status" value="1"/>
</dbReference>
<feature type="compositionally biased region" description="Basic residues" evidence="9">
    <location>
        <begin position="91"/>
        <end position="102"/>
    </location>
</feature>
<feature type="compositionally biased region" description="Pro residues" evidence="9">
    <location>
        <begin position="1142"/>
        <end position="1152"/>
    </location>
</feature>
<sequence length="1184" mass="124556">MGGPGFYEELARARPNLKRLSINCDASTTDACIAAACAHLSLEILELEGCPALSRFADGILAGDSAATLISLVVTCRTTARLDLKRKGTYRKRAVKGRKGPRRGPAYARDDGDVGGGSARARATAAAAGGALAARAVGAMGDDGALDSAKAALEAAACDSDDSEALYQIHAPRCASHSIPARCLKVKKAKNGNKGRRFYCCGRPATTPATSSPGPTTTRPPSPRRSPRSAARGTSRRRRGSRARRGARGAPPSRGGVAGRARRARQALSDSDEEEEPEIDDDLDSDESGDDADDESEEDEAQEEGEEEAEEGEGEGEGDVVVVRGGAGGAGAREAAARRGARARARGARGAGRPRGLRGVVAARSKASAGRRGAEASRAPRARAFDARANDSSSDGSDLEIVGGPAARRCALAPEDVLRSVFGHEAFKPGQAWAVDRCLRGVSSLVVLPTGAGKSLCYQLPACLLEGVVVVVSPLVALIDEQVARLPPELPAVALSGRCGATLKQRLLALEDVAKGRAKILFVSPERLGTRALADVFRPRDGSAAATCSLLVVDEAHCVSQWSHNFRPAFLKVGDTARRVLRPAATLALTATASPAVVADVCATLGLDVRAAAAGGAVRVASWRRDNLDLVIRKLPPHGGDGAKLEALFELLDVEEGGGVAVRGDASAAAAKRKKAKAAGAAIVYTKTQWEAERVAEHLAARGVAARPYHAGLVAGDRQKVARDFARGAPSARVVVATVAFGMGVDKANVRLVVHHAMPPSLERYVQEVGRAGRDGADARCVCLFDPFDARRAAALCFSDGVEKAQVRALLDAEFPRCAAGEPYASRWAALRLDALSKRLDLRPETLETLAALLEKAESNTFSCNPKGRSPDGAYFRVRDLSSRLARDPLLLALRKCKYDRGPKGDEEAANDDGREDSHLDGPFSISKAAALLGVPPWRAKSDLLRLKDACAVDLKLVDWALQLELKGELHSEGLVDCLYDELRRIERASLAKLDVAYDAYAAACAPGDGDPSERLAAKIDAYFSSDAAVDAAAGGLRGVRAAFDEATDVDGVKQTARALLRDPRLRLPQPRPPATLVAPALLRDAAFLARVAARLLSAVPSPAFPSKEWRDTPFWGRHSDAPFPALLNIVAGVLAEDDHAPPPPPPPPPLLPVADSDDDDLEVAPPPPPADSSDDDLEVEPPP</sequence>
<keyword evidence="3" id="KW-0378">Hydrolase</keyword>
<feature type="domain" description="Helicase C-terminal" evidence="11">
    <location>
        <begin position="644"/>
        <end position="832"/>
    </location>
</feature>
<feature type="compositionally biased region" description="Low complexity" evidence="9">
    <location>
        <begin position="202"/>
        <end position="217"/>
    </location>
</feature>
<reference evidence="12 13" key="1">
    <citation type="submission" date="2024-03" db="EMBL/GenBank/DDBJ databases">
        <title>Aureococcus anophagefferens CCMP1851 and Kratosvirus quantuckense: Draft genome of a second virus-susceptible host strain in the model system.</title>
        <authorList>
            <person name="Chase E."/>
            <person name="Truchon A.R."/>
            <person name="Schepens W."/>
            <person name="Wilhelm S.W."/>
        </authorList>
    </citation>
    <scope>NUCLEOTIDE SEQUENCE [LARGE SCALE GENOMIC DNA]</scope>
    <source>
        <strain evidence="12 13">CCMP1851</strain>
    </source>
</reference>
<evidence type="ECO:0000259" key="11">
    <source>
        <dbReference type="PROSITE" id="PS51194"/>
    </source>
</evidence>
<evidence type="ECO:0000256" key="2">
    <source>
        <dbReference type="ARBA" id="ARBA00022741"/>
    </source>
</evidence>
<feature type="compositionally biased region" description="Acidic residues" evidence="9">
    <location>
        <begin position="270"/>
        <end position="318"/>
    </location>
</feature>
<name>A0ABR1FX69_AURAN</name>
<dbReference type="SUPFAM" id="SSF52540">
    <property type="entry name" value="P-loop containing nucleoside triphosphate hydrolases"/>
    <property type="match status" value="1"/>
</dbReference>
<evidence type="ECO:0000256" key="5">
    <source>
        <dbReference type="ARBA" id="ARBA00022840"/>
    </source>
</evidence>
<dbReference type="InterPro" id="IPR001650">
    <property type="entry name" value="Helicase_C-like"/>
</dbReference>
<accession>A0ABR1FX69</accession>
<keyword evidence="2" id="KW-0547">Nucleotide-binding</keyword>
<evidence type="ECO:0000256" key="3">
    <source>
        <dbReference type="ARBA" id="ARBA00022801"/>
    </source>
</evidence>
<dbReference type="SMART" id="SM00487">
    <property type="entry name" value="DEXDc"/>
    <property type="match status" value="1"/>
</dbReference>
<dbReference type="InterPro" id="IPR014001">
    <property type="entry name" value="Helicase_ATP-bd"/>
</dbReference>
<feature type="region of interest" description="Disordered" evidence="9">
    <location>
        <begin position="1135"/>
        <end position="1184"/>
    </location>
</feature>
<dbReference type="PROSITE" id="PS00690">
    <property type="entry name" value="DEAH_ATP_HELICASE"/>
    <property type="match status" value="1"/>
</dbReference>
<dbReference type="GO" id="GO:0004386">
    <property type="term" value="F:helicase activity"/>
    <property type="evidence" value="ECO:0007669"/>
    <property type="project" value="UniProtKB-KW"/>
</dbReference>
<keyword evidence="5" id="KW-0067">ATP-binding</keyword>
<evidence type="ECO:0000256" key="1">
    <source>
        <dbReference type="ARBA" id="ARBA00005446"/>
    </source>
</evidence>
<evidence type="ECO:0000259" key="10">
    <source>
        <dbReference type="PROSITE" id="PS51192"/>
    </source>
</evidence>
<dbReference type="InterPro" id="IPR004589">
    <property type="entry name" value="DNA_helicase_ATP-dep_RecQ"/>
</dbReference>
<evidence type="ECO:0000256" key="4">
    <source>
        <dbReference type="ARBA" id="ARBA00022806"/>
    </source>
</evidence>